<evidence type="ECO:0000256" key="10">
    <source>
        <dbReference type="SAM" id="Phobius"/>
    </source>
</evidence>
<feature type="domain" description="Signal transduction histidine kinase subgroup 3 dimerisation and phosphoacceptor" evidence="12">
    <location>
        <begin position="212"/>
        <end position="278"/>
    </location>
</feature>
<dbReference type="GO" id="GO:0000155">
    <property type="term" value="F:phosphorelay sensor kinase activity"/>
    <property type="evidence" value="ECO:0007669"/>
    <property type="project" value="InterPro"/>
</dbReference>
<evidence type="ECO:0000256" key="8">
    <source>
        <dbReference type="ARBA" id="ARBA00023012"/>
    </source>
</evidence>
<dbReference type="InterPro" id="IPR050482">
    <property type="entry name" value="Sensor_HK_TwoCompSys"/>
</dbReference>
<evidence type="ECO:0000256" key="5">
    <source>
        <dbReference type="ARBA" id="ARBA00022741"/>
    </source>
</evidence>
<feature type="transmembrane region" description="Helical" evidence="10">
    <location>
        <begin position="44"/>
        <end position="62"/>
    </location>
</feature>
<feature type="compositionally biased region" description="Low complexity" evidence="9">
    <location>
        <begin position="18"/>
        <end position="31"/>
    </location>
</feature>
<evidence type="ECO:0000259" key="12">
    <source>
        <dbReference type="Pfam" id="PF07730"/>
    </source>
</evidence>
<evidence type="ECO:0000256" key="3">
    <source>
        <dbReference type="ARBA" id="ARBA00022553"/>
    </source>
</evidence>
<keyword evidence="6 13" id="KW-0418">Kinase</keyword>
<dbReference type="EC" id="2.7.13.3" evidence="2"/>
<accession>A0A1I0KTA2</accession>
<evidence type="ECO:0000256" key="2">
    <source>
        <dbReference type="ARBA" id="ARBA00012438"/>
    </source>
</evidence>
<organism evidence="13 14">
    <name type="scientific">Nonomuraea wenchangensis</name>
    <dbReference type="NCBI Taxonomy" id="568860"/>
    <lineage>
        <taxon>Bacteria</taxon>
        <taxon>Bacillati</taxon>
        <taxon>Actinomycetota</taxon>
        <taxon>Actinomycetes</taxon>
        <taxon>Streptosporangiales</taxon>
        <taxon>Streptosporangiaceae</taxon>
        <taxon>Nonomuraea</taxon>
    </lineage>
</organism>
<dbReference type="Proteomes" id="UP000199361">
    <property type="component" value="Unassembled WGS sequence"/>
</dbReference>
<keyword evidence="10" id="KW-0812">Transmembrane</keyword>
<dbReference type="GO" id="GO:0005524">
    <property type="term" value="F:ATP binding"/>
    <property type="evidence" value="ECO:0007669"/>
    <property type="project" value="UniProtKB-KW"/>
</dbReference>
<evidence type="ECO:0000313" key="13">
    <source>
        <dbReference type="EMBL" id="SEU28383.1"/>
    </source>
</evidence>
<dbReference type="AlphaFoldDB" id="A0A1I0KTA2"/>
<dbReference type="InterPro" id="IPR036890">
    <property type="entry name" value="HATPase_C_sf"/>
</dbReference>
<dbReference type="GO" id="GO:0016020">
    <property type="term" value="C:membrane"/>
    <property type="evidence" value="ECO:0007669"/>
    <property type="project" value="InterPro"/>
</dbReference>
<keyword evidence="10" id="KW-1133">Transmembrane helix</keyword>
<feature type="domain" description="Histidine kinase/HSP90-like ATPase" evidence="11">
    <location>
        <begin position="323"/>
        <end position="413"/>
    </location>
</feature>
<proteinExistence type="predicted"/>
<dbReference type="Pfam" id="PF02518">
    <property type="entry name" value="HATPase_c"/>
    <property type="match status" value="1"/>
</dbReference>
<evidence type="ECO:0000256" key="6">
    <source>
        <dbReference type="ARBA" id="ARBA00022777"/>
    </source>
</evidence>
<evidence type="ECO:0000256" key="1">
    <source>
        <dbReference type="ARBA" id="ARBA00000085"/>
    </source>
</evidence>
<dbReference type="CDD" id="cd16917">
    <property type="entry name" value="HATPase_UhpB-NarQ-NarX-like"/>
    <property type="match status" value="1"/>
</dbReference>
<keyword evidence="14" id="KW-1185">Reference proteome</keyword>
<dbReference type="GO" id="GO:0046983">
    <property type="term" value="F:protein dimerization activity"/>
    <property type="evidence" value="ECO:0007669"/>
    <property type="project" value="InterPro"/>
</dbReference>
<name>A0A1I0KTA2_9ACTN</name>
<dbReference type="Gene3D" id="1.20.5.1930">
    <property type="match status" value="1"/>
</dbReference>
<dbReference type="STRING" id="568860.SAMN05421811_109178"/>
<sequence length="413" mass="43127">MLRRHSRPPAVAPDSILADTPTAPSDSSTATGEGRIPAFLPPSSVDWLVAVVVALFAVAEELSERGMAPQREHAAWWAVAGLVAAAGVLYRRRAPFAVLVGYSAANVAVFAVSAAPAGAWQFYTQLVLLFTLLSEVPIRSPKVAVGAVATGAYVVAMLINSTGSPGPGDFAVALVMTAIAAGAGLAVRRHRVLAVQAAERGELLAREAVAEERARLARELHDIVAHSVSVMTMQTGAVRLMLAPGQDRERETLTTVEETGRAALIELRRMVGLLRTADDDRLSPRAGLGRLDDLLDQVRAAGLDVTLDVRGEPAPLAAGLDLSAYRIVQEALTNALKHAGPTRAAVTIDHRPGELRLSVANEAPAHRPLGAPGAPGGGHGLIGMRERAALFDGTLTAAPLPSGGFEVRAVLPL</sequence>
<dbReference type="Gene3D" id="3.30.565.10">
    <property type="entry name" value="Histidine kinase-like ATPase, C-terminal domain"/>
    <property type="match status" value="1"/>
</dbReference>
<dbReference type="PANTHER" id="PTHR24421">
    <property type="entry name" value="NITRATE/NITRITE SENSOR PROTEIN NARX-RELATED"/>
    <property type="match status" value="1"/>
</dbReference>
<evidence type="ECO:0000256" key="4">
    <source>
        <dbReference type="ARBA" id="ARBA00022679"/>
    </source>
</evidence>
<feature type="transmembrane region" description="Helical" evidence="10">
    <location>
        <begin position="96"/>
        <end position="123"/>
    </location>
</feature>
<dbReference type="Pfam" id="PF07730">
    <property type="entry name" value="HisKA_3"/>
    <property type="match status" value="1"/>
</dbReference>
<keyword evidence="3" id="KW-0597">Phosphoprotein</keyword>
<keyword evidence="4" id="KW-0808">Transferase</keyword>
<keyword evidence="7" id="KW-0067">ATP-binding</keyword>
<feature type="transmembrane region" description="Helical" evidence="10">
    <location>
        <begin position="170"/>
        <end position="187"/>
    </location>
</feature>
<feature type="transmembrane region" description="Helical" evidence="10">
    <location>
        <begin position="74"/>
        <end position="90"/>
    </location>
</feature>
<reference evidence="13 14" key="1">
    <citation type="submission" date="2016-10" db="EMBL/GenBank/DDBJ databases">
        <authorList>
            <person name="de Groot N.N."/>
        </authorList>
    </citation>
    <scope>NUCLEOTIDE SEQUENCE [LARGE SCALE GENOMIC DNA]</scope>
    <source>
        <strain evidence="13 14">CGMCC 4.5598</strain>
    </source>
</reference>
<feature type="region of interest" description="Disordered" evidence="9">
    <location>
        <begin position="1"/>
        <end position="32"/>
    </location>
</feature>
<dbReference type="InterPro" id="IPR003594">
    <property type="entry name" value="HATPase_dom"/>
</dbReference>
<evidence type="ECO:0000313" key="14">
    <source>
        <dbReference type="Proteomes" id="UP000199361"/>
    </source>
</evidence>
<protein>
    <recommendedName>
        <fullName evidence="2">histidine kinase</fullName>
        <ecNumber evidence="2">2.7.13.3</ecNumber>
    </recommendedName>
</protein>
<evidence type="ECO:0000259" key="11">
    <source>
        <dbReference type="Pfam" id="PF02518"/>
    </source>
</evidence>
<keyword evidence="10" id="KW-0472">Membrane</keyword>
<evidence type="ECO:0000256" key="9">
    <source>
        <dbReference type="SAM" id="MobiDB-lite"/>
    </source>
</evidence>
<dbReference type="InterPro" id="IPR011712">
    <property type="entry name" value="Sig_transdc_His_kin_sub3_dim/P"/>
</dbReference>
<comment type="catalytic activity">
    <reaction evidence="1">
        <text>ATP + protein L-histidine = ADP + protein N-phospho-L-histidine.</text>
        <dbReference type="EC" id="2.7.13.3"/>
    </reaction>
</comment>
<dbReference type="EMBL" id="FOHX01000009">
    <property type="protein sequence ID" value="SEU28383.1"/>
    <property type="molecule type" value="Genomic_DNA"/>
</dbReference>
<gene>
    <name evidence="13" type="ORF">SAMN05421811_109178</name>
</gene>
<keyword evidence="8" id="KW-0902">Two-component regulatory system</keyword>
<dbReference type="SUPFAM" id="SSF55874">
    <property type="entry name" value="ATPase domain of HSP90 chaperone/DNA topoisomerase II/histidine kinase"/>
    <property type="match status" value="1"/>
</dbReference>
<dbReference type="PANTHER" id="PTHR24421:SF10">
    <property type="entry name" value="NITRATE_NITRITE SENSOR PROTEIN NARQ"/>
    <property type="match status" value="1"/>
</dbReference>
<evidence type="ECO:0000256" key="7">
    <source>
        <dbReference type="ARBA" id="ARBA00022840"/>
    </source>
</evidence>
<dbReference type="OrthoDB" id="227596at2"/>
<dbReference type="RefSeq" id="WP_091086744.1">
    <property type="nucleotide sequence ID" value="NZ_FOHX01000009.1"/>
</dbReference>
<keyword evidence="5" id="KW-0547">Nucleotide-binding</keyword>